<dbReference type="GO" id="GO:0032259">
    <property type="term" value="P:methylation"/>
    <property type="evidence" value="ECO:0007669"/>
    <property type="project" value="UniProtKB-KW"/>
</dbReference>
<gene>
    <name evidence="1" type="ORF">RGR602_CH00956</name>
</gene>
<dbReference type="RefSeq" id="WP_039844158.1">
    <property type="nucleotide sequence ID" value="NZ_CP006877.1"/>
</dbReference>
<sequence length="161" mass="17969">MRTRLDDFISRISAQRDILDHIAARQASLPDGPILEIGLGNGRTYSHLRVRFADRHIIAFDRENGAHGSCRPDDGDVVIGDIRETCLSYTGTRAALVHADIGTGYPEQDAIIREWLPSRMVAVLTRGGFVASGLGLKHSELEEMPVPPSVEKGRYFLYRRR</sequence>
<dbReference type="SUPFAM" id="SSF53335">
    <property type="entry name" value="S-adenosyl-L-methionine-dependent methyltransferases"/>
    <property type="match status" value="1"/>
</dbReference>
<dbReference type="Pfam" id="PF12692">
    <property type="entry name" value="Methyltransf_17"/>
    <property type="match status" value="1"/>
</dbReference>
<dbReference type="AlphaFoldDB" id="A0A0B4X165"/>
<dbReference type="GO" id="GO:0008168">
    <property type="term" value="F:methyltransferase activity"/>
    <property type="evidence" value="ECO:0007669"/>
    <property type="project" value="UniProtKB-KW"/>
</dbReference>
<accession>A0A0B4X165</accession>
<evidence type="ECO:0000313" key="2">
    <source>
        <dbReference type="Proteomes" id="UP000031368"/>
    </source>
</evidence>
<dbReference type="Proteomes" id="UP000031368">
    <property type="component" value="Chromosome"/>
</dbReference>
<name>A0A0B4X165_9HYPH</name>
<organism evidence="1 2">
    <name type="scientific">Rhizobium gallicum bv. gallicum R602sp</name>
    <dbReference type="NCBI Taxonomy" id="1041138"/>
    <lineage>
        <taxon>Bacteria</taxon>
        <taxon>Pseudomonadati</taxon>
        <taxon>Pseudomonadota</taxon>
        <taxon>Alphaproteobacteria</taxon>
        <taxon>Hyphomicrobiales</taxon>
        <taxon>Rhizobiaceae</taxon>
        <taxon>Rhizobium/Agrobacterium group</taxon>
        <taxon>Rhizobium</taxon>
    </lineage>
</organism>
<keyword evidence="1" id="KW-0489">Methyltransferase</keyword>
<dbReference type="EMBL" id="CP006877">
    <property type="protein sequence ID" value="AJD40317.1"/>
    <property type="molecule type" value="Genomic_DNA"/>
</dbReference>
<proteinExistence type="predicted"/>
<dbReference type="InterPro" id="IPR029063">
    <property type="entry name" value="SAM-dependent_MTases_sf"/>
</dbReference>
<protein>
    <submittedName>
        <fullName evidence="1">Methyltransferase protein</fullName>
    </submittedName>
</protein>
<dbReference type="KEGG" id="rga:RGR602_CH00956"/>
<reference evidence="1 2" key="1">
    <citation type="submission" date="2013-11" db="EMBL/GenBank/DDBJ databases">
        <title>Complete genome sequence of Rhizobium gallicum bv. gallicum R602.</title>
        <authorList>
            <person name="Bustos P."/>
            <person name="Santamaria R.I."/>
            <person name="Lozano L."/>
            <person name="Acosta J.L."/>
            <person name="Ormeno-Orrillo E."/>
            <person name="Rogel M.A."/>
            <person name="Romero D."/>
            <person name="Cevallos M.A."/>
            <person name="Martinez-Romero E."/>
            <person name="Gonzalez V."/>
        </authorList>
    </citation>
    <scope>NUCLEOTIDE SEQUENCE [LARGE SCALE GENOMIC DNA]</scope>
    <source>
        <strain evidence="1 2">R602</strain>
    </source>
</reference>
<dbReference type="InterPro" id="IPR025690">
    <property type="entry name" value="Methyltransf_put"/>
</dbReference>
<keyword evidence="1" id="KW-0808">Transferase</keyword>
<evidence type="ECO:0000313" key="1">
    <source>
        <dbReference type="EMBL" id="AJD40317.1"/>
    </source>
</evidence>
<dbReference type="Gene3D" id="3.40.50.150">
    <property type="entry name" value="Vaccinia Virus protein VP39"/>
    <property type="match status" value="1"/>
</dbReference>
<keyword evidence="2" id="KW-1185">Reference proteome</keyword>
<dbReference type="HOGENOM" id="CLU_1601959_0_0_5"/>